<feature type="region of interest" description="Disordered" evidence="4">
    <location>
        <begin position="430"/>
        <end position="450"/>
    </location>
</feature>
<dbReference type="PANTHER" id="PTHR43633">
    <property type="entry name" value="ALCOHOL DEHYDROGENASE YQHD"/>
    <property type="match status" value="1"/>
</dbReference>
<dbReference type="InterPro" id="IPR044731">
    <property type="entry name" value="BDH-like"/>
</dbReference>
<dbReference type="GO" id="GO:0005829">
    <property type="term" value="C:cytosol"/>
    <property type="evidence" value="ECO:0007669"/>
    <property type="project" value="TreeGrafter"/>
</dbReference>
<name>A0A3A1YIX6_9GAMM</name>
<evidence type="ECO:0000313" key="7">
    <source>
        <dbReference type="EMBL" id="RIY37541.1"/>
    </source>
</evidence>
<evidence type="ECO:0000256" key="3">
    <source>
        <dbReference type="ARBA" id="ARBA00023002"/>
    </source>
</evidence>
<evidence type="ECO:0000259" key="5">
    <source>
        <dbReference type="Pfam" id="PF00465"/>
    </source>
</evidence>
<feature type="domain" description="Fe-containing alcohol dehydrogenase-like C-terminal" evidence="6">
    <location>
        <begin position="207"/>
        <end position="412"/>
    </location>
</feature>
<dbReference type="PANTHER" id="PTHR43633:SF1">
    <property type="entry name" value="ALCOHOL DEHYDROGENASE YQHD"/>
    <property type="match status" value="1"/>
</dbReference>
<dbReference type="Gene3D" id="1.20.1090.10">
    <property type="entry name" value="Dehydroquinate synthase-like - alpha domain"/>
    <property type="match status" value="1"/>
</dbReference>
<evidence type="ECO:0000256" key="1">
    <source>
        <dbReference type="ARBA" id="ARBA00001962"/>
    </source>
</evidence>
<dbReference type="InterPro" id="IPR056798">
    <property type="entry name" value="ADH_Fe_C"/>
</dbReference>
<dbReference type="Pfam" id="PF25137">
    <property type="entry name" value="ADH_Fe_C"/>
    <property type="match status" value="1"/>
</dbReference>
<keyword evidence="8" id="KW-1185">Reference proteome</keyword>
<dbReference type="GO" id="GO:0046872">
    <property type="term" value="F:metal ion binding"/>
    <property type="evidence" value="ECO:0007669"/>
    <property type="project" value="InterPro"/>
</dbReference>
<dbReference type="EMBL" id="NRJG01000084">
    <property type="protein sequence ID" value="RIY37541.1"/>
    <property type="molecule type" value="Genomic_DNA"/>
</dbReference>
<comment type="similarity">
    <text evidence="2">Belongs to the iron-containing alcohol dehydrogenase family.</text>
</comment>
<evidence type="ECO:0000313" key="8">
    <source>
        <dbReference type="Proteomes" id="UP000265916"/>
    </source>
</evidence>
<dbReference type="GO" id="GO:1990362">
    <property type="term" value="F:butanol dehydrogenase (NAD+) activity"/>
    <property type="evidence" value="ECO:0007669"/>
    <property type="project" value="InterPro"/>
</dbReference>
<keyword evidence="3" id="KW-0560">Oxidoreductase</keyword>
<proteinExistence type="inferred from homology"/>
<comment type="cofactor">
    <cofactor evidence="1">
        <name>Fe cation</name>
        <dbReference type="ChEBI" id="CHEBI:24875"/>
    </cofactor>
</comment>
<dbReference type="Gene3D" id="3.40.50.1970">
    <property type="match status" value="1"/>
</dbReference>
<evidence type="ECO:0000259" key="6">
    <source>
        <dbReference type="Pfam" id="PF25137"/>
    </source>
</evidence>
<evidence type="ECO:0000256" key="4">
    <source>
        <dbReference type="SAM" id="MobiDB-lite"/>
    </source>
</evidence>
<dbReference type="RefSeq" id="WP_119531536.1">
    <property type="nucleotide sequence ID" value="NZ_JBHSSP010000001.1"/>
</dbReference>
<comment type="caution">
    <text evidence="7">The sequence shown here is derived from an EMBL/GenBank/DDBJ whole genome shotgun (WGS) entry which is preliminary data.</text>
</comment>
<organism evidence="7 8">
    <name type="scientific">Psittacicella hinzii</name>
    <dbReference type="NCBI Taxonomy" id="2028575"/>
    <lineage>
        <taxon>Bacteria</taxon>
        <taxon>Pseudomonadati</taxon>
        <taxon>Pseudomonadota</taxon>
        <taxon>Gammaproteobacteria</taxon>
        <taxon>Pasteurellales</taxon>
        <taxon>Psittacicellaceae</taxon>
        <taxon>Psittacicella</taxon>
    </lineage>
</organism>
<gene>
    <name evidence="7" type="ORF">CKF58_04845</name>
</gene>
<accession>A0A3A1YIX6</accession>
<dbReference type="GO" id="GO:0008106">
    <property type="term" value="F:alcohol dehydrogenase (NADP+) activity"/>
    <property type="evidence" value="ECO:0007669"/>
    <property type="project" value="TreeGrafter"/>
</dbReference>
<dbReference type="FunFam" id="3.40.50.1970:FF:000003">
    <property type="entry name" value="Alcohol dehydrogenase, iron-containing"/>
    <property type="match status" value="1"/>
</dbReference>
<dbReference type="CDD" id="cd08187">
    <property type="entry name" value="BDH"/>
    <property type="match status" value="1"/>
</dbReference>
<dbReference type="AlphaFoldDB" id="A0A3A1YIX6"/>
<protein>
    <submittedName>
        <fullName evidence="7">Uncharacterized protein</fullName>
    </submittedName>
</protein>
<dbReference type="InterPro" id="IPR001670">
    <property type="entry name" value="ADH_Fe/GldA"/>
</dbReference>
<dbReference type="OrthoDB" id="9815791at2"/>
<dbReference type="Proteomes" id="UP000265916">
    <property type="component" value="Unassembled WGS sequence"/>
</dbReference>
<feature type="domain" description="Alcohol dehydrogenase iron-type/glycerol dehydrogenase GldA" evidence="5">
    <location>
        <begin position="9"/>
        <end position="194"/>
    </location>
</feature>
<dbReference type="GO" id="GO:1990002">
    <property type="term" value="F:methylglyoxal reductase (NADPH) (acetol producing) activity"/>
    <property type="evidence" value="ECO:0007669"/>
    <property type="project" value="TreeGrafter"/>
</dbReference>
<dbReference type="Pfam" id="PF00465">
    <property type="entry name" value="Fe-ADH"/>
    <property type="match status" value="1"/>
</dbReference>
<sequence>MHEFEFYNPTRIVMATNACQHLPRLIPAQAKVMLVYGQESIKKYGIYDQVCQALTQSNCKIIEFGGITPNPDISKLVEAIYLARKEEVTYLLAVGGGSVIDATKFIASYINFEQFDILLYDLESETFAIAEQEVLFSEHNAEFRNSPVPFGVVLTCPGTGSEMNKWAVISDKYRNLKADFGHEDQFPQFALLDPTLTLSLPASQISYGVVDTFIHVLEQYLIHNQAAQSANSLTTQIAESILCTIMKYGPLTLAHPQDLTYRAEYMWAAAIALCGLPSLGLEAEDWSTHQIGHMLTALFDIPHAPSLALVMCNNLHLRKQHKQQRLVSFARQVLGLQRSKSSDERLAAISIQAIHDFMKNMGLATCLKEKVYQHLDIKAIPETVRKIMQERQIVGFGEYQQVTPELTYSILQLALQKPFYARRRRFTRKNNTDRSINTKQNKEYTVVSPK</sequence>
<reference evidence="7 8" key="1">
    <citation type="submission" date="2017-08" db="EMBL/GenBank/DDBJ databases">
        <title>Reclassification of Bisgaard taxon 37 and 44.</title>
        <authorList>
            <person name="Christensen H."/>
        </authorList>
    </citation>
    <scope>NUCLEOTIDE SEQUENCE [LARGE SCALE GENOMIC DNA]</scope>
    <source>
        <strain evidence="7 8">111</strain>
    </source>
</reference>
<dbReference type="SUPFAM" id="SSF56796">
    <property type="entry name" value="Dehydroquinate synthase-like"/>
    <property type="match status" value="1"/>
</dbReference>
<evidence type="ECO:0000256" key="2">
    <source>
        <dbReference type="ARBA" id="ARBA00007358"/>
    </source>
</evidence>